<feature type="binding site" evidence="3">
    <location>
        <begin position="11"/>
        <end position="16"/>
    </location>
    <ligand>
        <name>NAD(+)</name>
        <dbReference type="ChEBI" id="CHEBI:57540"/>
    </ligand>
</feature>
<keyword evidence="4" id="KW-0560">Oxidoreductase</keyword>
<evidence type="ECO:0000259" key="6">
    <source>
        <dbReference type="Pfam" id="PF02866"/>
    </source>
</evidence>
<evidence type="ECO:0000256" key="3">
    <source>
        <dbReference type="PIRSR" id="PIRSR000102-3"/>
    </source>
</evidence>
<dbReference type="Proteomes" id="UP000746751">
    <property type="component" value="Unassembled WGS sequence"/>
</dbReference>
<dbReference type="Gene3D" id="3.40.50.720">
    <property type="entry name" value="NAD(P)-binding Rossmann-like Domain"/>
    <property type="match status" value="1"/>
</dbReference>
<dbReference type="InterPro" id="IPR036291">
    <property type="entry name" value="NAD(P)-bd_dom_sf"/>
</dbReference>
<dbReference type="GO" id="GO:0004459">
    <property type="term" value="F:L-lactate dehydrogenase (NAD+) activity"/>
    <property type="evidence" value="ECO:0007669"/>
    <property type="project" value="TreeGrafter"/>
</dbReference>
<dbReference type="SUPFAM" id="SSF51735">
    <property type="entry name" value="NAD(P)-binding Rossmann-fold domains"/>
    <property type="match status" value="1"/>
</dbReference>
<gene>
    <name evidence="7" type="ORF">K8U80_06650</name>
</gene>
<comment type="caution">
    <text evidence="7">The sequence shown here is derived from an EMBL/GenBank/DDBJ whole genome shotgun (WGS) entry which is preliminary data.</text>
</comment>
<evidence type="ECO:0000256" key="2">
    <source>
        <dbReference type="PIRSR" id="PIRSR000102-1"/>
    </source>
</evidence>
<accession>A0A921LRJ1</accession>
<feature type="binding site" evidence="3">
    <location>
        <begin position="122"/>
        <end position="124"/>
    </location>
    <ligand>
        <name>NAD(+)</name>
        <dbReference type="ChEBI" id="CHEBI:57540"/>
    </ligand>
</feature>
<evidence type="ECO:0000313" key="7">
    <source>
        <dbReference type="EMBL" id="HJG31060.1"/>
    </source>
</evidence>
<sequence length="318" mass="34127">MLTTRSVGIIGMGHVGAHVASALLSQGLADELRLCDIDEKKLAAEVQDLHDALLFHPYNTKIVNCGDVYEELSGCDIIVNAAGNVAASSTDRDGELFCTTDICRTFAERVAGSGFAGIWVNISNPCDVIATEIWHLTGYDPNRIIGTGTALDSARLRAQISLACGDLDPKSIDAHMIGEHGFSQIAAWSPATIGGVPLSRLARDCPERFAFDHDEVEELARRGGYVAMAGKRCTEYAIAAAAARIVAAILHDEHAVMAASTLMRGQYGEEGIFASLPCVIGKNGVEQVFELDLSEEELAGFHGSCAHIRENIARLTWW</sequence>
<feature type="domain" description="Lactate/malate dehydrogenase N-terminal" evidence="5">
    <location>
        <begin position="7"/>
        <end position="146"/>
    </location>
</feature>
<dbReference type="InterPro" id="IPR015955">
    <property type="entry name" value="Lactate_DH/Glyco_Ohase_4_C"/>
</dbReference>
<dbReference type="AlphaFoldDB" id="A0A921LRJ1"/>
<reference evidence="7" key="2">
    <citation type="submission" date="2021-09" db="EMBL/GenBank/DDBJ databases">
        <authorList>
            <person name="Gilroy R."/>
        </authorList>
    </citation>
    <scope>NUCLEOTIDE SEQUENCE</scope>
    <source>
        <strain evidence="7">ChiGjej2B2-7701</strain>
    </source>
</reference>
<evidence type="ECO:0000259" key="5">
    <source>
        <dbReference type="Pfam" id="PF00056"/>
    </source>
</evidence>
<dbReference type="GO" id="GO:0006089">
    <property type="term" value="P:lactate metabolic process"/>
    <property type="evidence" value="ECO:0007669"/>
    <property type="project" value="TreeGrafter"/>
</dbReference>
<dbReference type="Gene3D" id="3.90.110.10">
    <property type="entry name" value="Lactate dehydrogenase/glycoside hydrolase, family 4, C-terminal"/>
    <property type="match status" value="1"/>
</dbReference>
<dbReference type="SUPFAM" id="SSF56327">
    <property type="entry name" value="LDH C-terminal domain-like"/>
    <property type="match status" value="1"/>
</dbReference>
<evidence type="ECO:0000313" key="8">
    <source>
        <dbReference type="Proteomes" id="UP000746751"/>
    </source>
</evidence>
<dbReference type="InterPro" id="IPR001557">
    <property type="entry name" value="L-lactate/malate_DH"/>
</dbReference>
<dbReference type="Pfam" id="PF00056">
    <property type="entry name" value="Ldh_1_N"/>
    <property type="match status" value="1"/>
</dbReference>
<comment type="similarity">
    <text evidence="1">Belongs to the LDH/MDH superfamily. LDH family.</text>
</comment>
<feature type="binding site" evidence="3">
    <location>
        <position position="36"/>
    </location>
    <ligand>
        <name>NAD(+)</name>
        <dbReference type="ChEBI" id="CHEBI:57540"/>
    </ligand>
</feature>
<feature type="domain" description="Lactate/malate dehydrogenase C-terminal" evidence="6">
    <location>
        <begin position="149"/>
        <end position="313"/>
    </location>
</feature>
<dbReference type="Pfam" id="PF02866">
    <property type="entry name" value="Ldh_1_C"/>
    <property type="match status" value="1"/>
</dbReference>
<organism evidence="7 8">
    <name type="scientific">Collinsella ihumii</name>
    <dbReference type="NCBI Taxonomy" id="1720204"/>
    <lineage>
        <taxon>Bacteria</taxon>
        <taxon>Bacillati</taxon>
        <taxon>Actinomycetota</taxon>
        <taxon>Coriobacteriia</taxon>
        <taxon>Coriobacteriales</taxon>
        <taxon>Coriobacteriaceae</taxon>
        <taxon>Collinsella</taxon>
    </lineage>
</organism>
<reference evidence="7" key="1">
    <citation type="journal article" date="2021" name="PeerJ">
        <title>Extensive microbial diversity within the chicken gut microbiome revealed by metagenomics and culture.</title>
        <authorList>
            <person name="Gilroy R."/>
            <person name="Ravi A."/>
            <person name="Getino M."/>
            <person name="Pursley I."/>
            <person name="Horton D.L."/>
            <person name="Alikhan N.F."/>
            <person name="Baker D."/>
            <person name="Gharbi K."/>
            <person name="Hall N."/>
            <person name="Watson M."/>
            <person name="Adriaenssens E.M."/>
            <person name="Foster-Nyarko E."/>
            <person name="Jarju S."/>
            <person name="Secka A."/>
            <person name="Antonio M."/>
            <person name="Oren A."/>
            <person name="Chaudhuri R.R."/>
            <person name="La Ragione R."/>
            <person name="Hildebrand F."/>
            <person name="Pallen M.J."/>
        </authorList>
    </citation>
    <scope>NUCLEOTIDE SEQUENCE</scope>
    <source>
        <strain evidence="7">ChiGjej2B2-7701</strain>
    </source>
</reference>
<keyword evidence="3" id="KW-0520">NAD</keyword>
<evidence type="ECO:0000256" key="1">
    <source>
        <dbReference type="ARBA" id="ARBA00006054"/>
    </source>
</evidence>
<dbReference type="InterPro" id="IPR001236">
    <property type="entry name" value="Lactate/malate_DH_N"/>
</dbReference>
<evidence type="ECO:0000256" key="4">
    <source>
        <dbReference type="RuleBase" id="RU003369"/>
    </source>
</evidence>
<proteinExistence type="inferred from homology"/>
<dbReference type="PANTHER" id="PTHR43128">
    <property type="entry name" value="L-2-HYDROXYCARBOXYLATE DEHYDROGENASE (NAD(P)(+))"/>
    <property type="match status" value="1"/>
</dbReference>
<dbReference type="EMBL" id="DYVF01000043">
    <property type="protein sequence ID" value="HJG31060.1"/>
    <property type="molecule type" value="Genomic_DNA"/>
</dbReference>
<protein>
    <submittedName>
        <fullName evidence="7">L-lactate dehydrogenase</fullName>
    </submittedName>
</protein>
<dbReference type="PANTHER" id="PTHR43128:SF31">
    <property type="entry name" value="L-LACTATE DEHYDROGENASE"/>
    <property type="match status" value="1"/>
</dbReference>
<feature type="active site" description="Proton acceptor" evidence="2">
    <location>
        <position position="180"/>
    </location>
</feature>
<dbReference type="PRINTS" id="PR00086">
    <property type="entry name" value="LLDHDRGNASE"/>
</dbReference>
<dbReference type="PIRSF" id="PIRSF000102">
    <property type="entry name" value="Lac_mal_DH"/>
    <property type="match status" value="1"/>
</dbReference>
<dbReference type="InterPro" id="IPR022383">
    <property type="entry name" value="Lactate/malate_DH_C"/>
</dbReference>
<name>A0A921LRJ1_9ACTN</name>